<evidence type="ECO:0000259" key="7">
    <source>
        <dbReference type="PROSITE" id="PS01124"/>
    </source>
</evidence>
<dbReference type="SUPFAM" id="SSF52172">
    <property type="entry name" value="CheY-like"/>
    <property type="match status" value="1"/>
</dbReference>
<evidence type="ECO:0000256" key="5">
    <source>
        <dbReference type="ARBA" id="ARBA00024867"/>
    </source>
</evidence>
<dbReference type="InterPro" id="IPR011006">
    <property type="entry name" value="CheY-like_superfamily"/>
</dbReference>
<evidence type="ECO:0000256" key="3">
    <source>
        <dbReference type="ARBA" id="ARBA00023125"/>
    </source>
</evidence>
<dbReference type="InterPro" id="IPR018060">
    <property type="entry name" value="HTH_AraC"/>
</dbReference>
<dbReference type="PRINTS" id="PR00032">
    <property type="entry name" value="HTHARAC"/>
</dbReference>
<dbReference type="PANTHER" id="PTHR43280:SF28">
    <property type="entry name" value="HTH-TYPE TRANSCRIPTIONAL ACTIVATOR RHAS"/>
    <property type="match status" value="1"/>
</dbReference>
<evidence type="ECO:0000256" key="1">
    <source>
        <dbReference type="ARBA" id="ARBA00018672"/>
    </source>
</evidence>
<dbReference type="RefSeq" id="WP_048929512.1">
    <property type="nucleotide sequence ID" value="NZ_KQ235876.1"/>
</dbReference>
<dbReference type="Gene3D" id="3.40.50.2300">
    <property type="match status" value="1"/>
</dbReference>
<dbReference type="PROSITE" id="PS01124">
    <property type="entry name" value="HTH_ARAC_FAMILY_2"/>
    <property type="match status" value="1"/>
</dbReference>
<evidence type="ECO:0000256" key="2">
    <source>
        <dbReference type="ARBA" id="ARBA00023015"/>
    </source>
</evidence>
<name>A0A0J9F1T8_9FIRM</name>
<sequence>MARIVVVDDEYSQLRLLGDILRRFCPEYEIETFGDSTEAMEYLLEHEVEVLLLDIKMPGMTGFQLLSHIIRDDDMMVVIISAYNDFEFAQTAIRKGVDEYLLKPVSRKEIDRLSQQIKKHIGRVEQRRQQAQERETALPILGSLTPSEINRLLSRWIEQNLKEEERKKICSLFPCNMGFAVVIRLTQRKRIRELYSSGYLQYSIVPKIQQMIYGHLQVCGKILTGIGDWNSLEILVVAGDVNEDSREQAQGLLKHVMRQVEKEMGIAFAAGISSLSYNLTGQIGICYRQALKALRYGYVMNHGRCQQYKESLEENETGSPMRFFEAGVTEVSGWRAMGEQQLKEAVQKGFNDLCRHSADVELDLLVRQFIYLFRSGASYVSEFYSTESGADILQKIEQNLMYEEDCAGLCGNLKNAIEQLFSVVKNDSASDMAENMKRCRHYINEHYSEPVSLVSLSDYIHLSPSYVSSMFKAFMGIGFKEYLTRVRMKKACEMLRDTGMKVYEIAIKAGYSDYISFIKSFKKEIGLTPQKYRMVTNDCEKNDSELDWMETQA</sequence>
<dbReference type="GO" id="GO:0000160">
    <property type="term" value="P:phosphorelay signal transduction system"/>
    <property type="evidence" value="ECO:0007669"/>
    <property type="project" value="InterPro"/>
</dbReference>
<dbReference type="PROSITE" id="PS50110">
    <property type="entry name" value="RESPONSE_REGULATORY"/>
    <property type="match status" value="1"/>
</dbReference>
<organism evidence="9 10">
    <name type="scientific">[Clostridium] citroniae WAL-19142</name>
    <dbReference type="NCBI Taxonomy" id="742734"/>
    <lineage>
        <taxon>Bacteria</taxon>
        <taxon>Bacillati</taxon>
        <taxon>Bacillota</taxon>
        <taxon>Clostridia</taxon>
        <taxon>Lachnospirales</taxon>
        <taxon>Lachnospiraceae</taxon>
        <taxon>Enterocloster</taxon>
    </lineage>
</organism>
<keyword evidence="4" id="KW-0804">Transcription</keyword>
<dbReference type="Pfam" id="PF00072">
    <property type="entry name" value="Response_reg"/>
    <property type="match status" value="1"/>
</dbReference>
<dbReference type="SMART" id="SM00448">
    <property type="entry name" value="REC"/>
    <property type="match status" value="1"/>
</dbReference>
<keyword evidence="2" id="KW-0805">Transcription regulation</keyword>
<keyword evidence="6" id="KW-0597">Phosphoprotein</keyword>
<dbReference type="GO" id="GO:0003700">
    <property type="term" value="F:DNA-binding transcription factor activity"/>
    <property type="evidence" value="ECO:0007669"/>
    <property type="project" value="InterPro"/>
</dbReference>
<proteinExistence type="predicted"/>
<dbReference type="GO" id="GO:0043565">
    <property type="term" value="F:sequence-specific DNA binding"/>
    <property type="evidence" value="ECO:0007669"/>
    <property type="project" value="InterPro"/>
</dbReference>
<dbReference type="SMART" id="SM00342">
    <property type="entry name" value="HTH_ARAC"/>
    <property type="match status" value="1"/>
</dbReference>
<reference evidence="9 10" key="1">
    <citation type="submission" date="2011-04" db="EMBL/GenBank/DDBJ databases">
        <title>The Genome Sequence of Clostridium citroniae WAL-19142.</title>
        <authorList>
            <consortium name="The Broad Institute Genome Sequencing Platform"/>
            <person name="Earl A."/>
            <person name="Ward D."/>
            <person name="Feldgarden M."/>
            <person name="Gevers D."/>
            <person name="Warren Y.A."/>
            <person name="Tyrrell K.L."/>
            <person name="Citron D.M."/>
            <person name="Goldstein E.J."/>
            <person name="Daigneault M."/>
            <person name="Allen-Vercoe E."/>
            <person name="Young S.K."/>
            <person name="Zeng Q."/>
            <person name="Gargeya S."/>
            <person name="Fitzgerald M."/>
            <person name="Haas B."/>
            <person name="Abouelleil A."/>
            <person name="Alvarado L."/>
            <person name="Arachchi H.M."/>
            <person name="Berlin A."/>
            <person name="Brown A."/>
            <person name="Chapman S.B."/>
            <person name="Chen Z."/>
            <person name="Dunbar C."/>
            <person name="Freedman E."/>
            <person name="Gearin G."/>
            <person name="Gellesch M."/>
            <person name="Goldberg J."/>
            <person name="Griggs A."/>
            <person name="Gujja S."/>
            <person name="Heilman E.R."/>
            <person name="Heiman D."/>
            <person name="Howarth C."/>
            <person name="Larson L."/>
            <person name="Lui A."/>
            <person name="MacDonald P.J."/>
            <person name="Mehta T."/>
            <person name="Montmayeur A."/>
            <person name="Murphy C."/>
            <person name="Neiman D."/>
            <person name="Pearson M."/>
            <person name="Priest M."/>
            <person name="Roberts A."/>
            <person name="Saif S."/>
            <person name="Shea T."/>
            <person name="Shenoy N."/>
            <person name="Sisk P."/>
            <person name="Stolte C."/>
            <person name="Sykes S."/>
            <person name="White J."/>
            <person name="Yandava C."/>
            <person name="Wortman J."/>
            <person name="Nusbaum C."/>
            <person name="Birren B."/>
        </authorList>
    </citation>
    <scope>NUCLEOTIDE SEQUENCE [LARGE SCALE GENOMIC DNA]</scope>
    <source>
        <strain evidence="9 10">WAL-19142</strain>
    </source>
</reference>
<dbReference type="Gene3D" id="1.10.10.60">
    <property type="entry name" value="Homeodomain-like"/>
    <property type="match status" value="2"/>
</dbReference>
<feature type="domain" description="HTH araC/xylS-type" evidence="7">
    <location>
        <begin position="437"/>
        <end position="535"/>
    </location>
</feature>
<evidence type="ECO:0000313" key="10">
    <source>
        <dbReference type="Proteomes" id="UP000037392"/>
    </source>
</evidence>
<feature type="domain" description="Response regulatory" evidence="8">
    <location>
        <begin position="3"/>
        <end position="118"/>
    </location>
</feature>
<dbReference type="CDD" id="cd17536">
    <property type="entry name" value="REC_YesN-like"/>
    <property type="match status" value="1"/>
</dbReference>
<dbReference type="InterPro" id="IPR001789">
    <property type="entry name" value="Sig_transdc_resp-reg_receiver"/>
</dbReference>
<dbReference type="PROSITE" id="PS00041">
    <property type="entry name" value="HTH_ARAC_FAMILY_1"/>
    <property type="match status" value="1"/>
</dbReference>
<accession>A0A0J9F1T8</accession>
<feature type="modified residue" description="4-aspartylphosphate" evidence="6">
    <location>
        <position position="54"/>
    </location>
</feature>
<dbReference type="SUPFAM" id="SSF46689">
    <property type="entry name" value="Homeodomain-like"/>
    <property type="match status" value="2"/>
</dbReference>
<dbReference type="PATRIC" id="fig|742734.4.peg.1543"/>
<dbReference type="GeneID" id="93164529"/>
<dbReference type="AlphaFoldDB" id="A0A0J9F1T8"/>
<comment type="function">
    <text evidence="5">May play the central regulatory role in sporulation. It may be an element of the effector pathway responsible for the activation of sporulation genes in response to nutritional stress. Spo0A may act in concert with spo0H (a sigma factor) to control the expression of some genes that are critical to the sporulation process.</text>
</comment>
<evidence type="ECO:0000256" key="6">
    <source>
        <dbReference type="PROSITE-ProRule" id="PRU00169"/>
    </source>
</evidence>
<dbReference type="InterPro" id="IPR020449">
    <property type="entry name" value="Tscrpt_reg_AraC-type_HTH"/>
</dbReference>
<dbReference type="Proteomes" id="UP000037392">
    <property type="component" value="Unassembled WGS sequence"/>
</dbReference>
<evidence type="ECO:0000259" key="8">
    <source>
        <dbReference type="PROSITE" id="PS50110"/>
    </source>
</evidence>
<protein>
    <recommendedName>
        <fullName evidence="1">Stage 0 sporulation protein A homolog</fullName>
    </recommendedName>
</protein>
<dbReference type="PANTHER" id="PTHR43280">
    <property type="entry name" value="ARAC-FAMILY TRANSCRIPTIONAL REGULATOR"/>
    <property type="match status" value="1"/>
</dbReference>
<keyword evidence="3" id="KW-0238">DNA-binding</keyword>
<gene>
    <name evidence="9" type="ORF">HMPREF9470_01444</name>
</gene>
<dbReference type="InterPro" id="IPR009057">
    <property type="entry name" value="Homeodomain-like_sf"/>
</dbReference>
<dbReference type="EMBL" id="ADLK01000011">
    <property type="protein sequence ID" value="KMW22215.1"/>
    <property type="molecule type" value="Genomic_DNA"/>
</dbReference>
<dbReference type="InterPro" id="IPR018062">
    <property type="entry name" value="HTH_AraC-typ_CS"/>
</dbReference>
<dbReference type="Pfam" id="PF12833">
    <property type="entry name" value="HTH_18"/>
    <property type="match status" value="1"/>
</dbReference>
<evidence type="ECO:0000313" key="9">
    <source>
        <dbReference type="EMBL" id="KMW22215.1"/>
    </source>
</evidence>
<comment type="caution">
    <text evidence="9">The sequence shown here is derived from an EMBL/GenBank/DDBJ whole genome shotgun (WGS) entry which is preliminary data.</text>
</comment>
<evidence type="ECO:0000256" key="4">
    <source>
        <dbReference type="ARBA" id="ARBA00023163"/>
    </source>
</evidence>
<dbReference type="OrthoDB" id="9813413at2"/>